<dbReference type="Proteomes" id="UP000276888">
    <property type="component" value="Chromosome"/>
</dbReference>
<protein>
    <submittedName>
        <fullName evidence="1">Uncharacterized protein</fullName>
    </submittedName>
</protein>
<gene>
    <name evidence="1" type="ORF">CVS47_02837</name>
</gene>
<reference evidence="1 2" key="1">
    <citation type="submission" date="2018-08" db="EMBL/GenBank/DDBJ databases">
        <title>Microbacterium lemovicicum sp. nov., a bacterium isolated from a natural uranium-rich soil.</title>
        <authorList>
            <person name="ORTET P."/>
        </authorList>
    </citation>
    <scope>NUCLEOTIDE SEQUENCE [LARGE SCALE GENOMIC DNA]</scope>
    <source>
        <strain evidence="1 2">Viu22</strain>
    </source>
</reference>
<accession>A0A3Q9J056</accession>
<organism evidence="1 2">
    <name type="scientific">Microbacterium lemovicicum</name>
    <dbReference type="NCBI Taxonomy" id="1072463"/>
    <lineage>
        <taxon>Bacteria</taxon>
        <taxon>Bacillati</taxon>
        <taxon>Actinomycetota</taxon>
        <taxon>Actinomycetes</taxon>
        <taxon>Micrococcales</taxon>
        <taxon>Microbacteriaceae</taxon>
        <taxon>Microbacterium</taxon>
    </lineage>
</organism>
<dbReference type="KEGG" id="mlv:CVS47_02837"/>
<dbReference type="AlphaFoldDB" id="A0A3Q9J056"/>
<proteinExistence type="predicted"/>
<evidence type="ECO:0000313" key="2">
    <source>
        <dbReference type="Proteomes" id="UP000276888"/>
    </source>
</evidence>
<dbReference type="RefSeq" id="WP_127096652.1">
    <property type="nucleotide sequence ID" value="NZ_CP031423.1"/>
</dbReference>
<name>A0A3Q9J056_9MICO</name>
<dbReference type="OrthoDB" id="5075900at2"/>
<keyword evidence="2" id="KW-1185">Reference proteome</keyword>
<dbReference type="EMBL" id="CP031423">
    <property type="protein sequence ID" value="AZS38186.1"/>
    <property type="molecule type" value="Genomic_DNA"/>
</dbReference>
<sequence>MLAMLSTTSLDIHVAATCTRHQFTRDPAAVIEQLQQIGPPEKLAPTIGRWIGYYDHPDRQTLIAALLAAYPNSSRWIADGAAMRFQPVHGTACY</sequence>
<evidence type="ECO:0000313" key="1">
    <source>
        <dbReference type="EMBL" id="AZS38186.1"/>
    </source>
</evidence>